<evidence type="ECO:0000256" key="10">
    <source>
        <dbReference type="PIRSR" id="PIRSR000615-1"/>
    </source>
</evidence>
<evidence type="ECO:0000256" key="8">
    <source>
        <dbReference type="ARBA" id="ARBA00023319"/>
    </source>
</evidence>
<dbReference type="SUPFAM" id="SSF56112">
    <property type="entry name" value="Protein kinase-like (PK-like)"/>
    <property type="match status" value="1"/>
</dbReference>
<feature type="binding site" evidence="12">
    <location>
        <position position="1019"/>
    </location>
    <ligand>
        <name>Mg(2+)</name>
        <dbReference type="ChEBI" id="CHEBI:18420"/>
    </ligand>
</feature>
<feature type="transmembrane region" description="Helical" evidence="15">
    <location>
        <begin position="758"/>
        <end position="783"/>
    </location>
</feature>
<keyword evidence="12" id="KW-0479">Metal-binding</keyword>
<dbReference type="Gene3D" id="1.10.510.10">
    <property type="entry name" value="Transferase(Phosphotransferase) domain 1"/>
    <property type="match status" value="1"/>
</dbReference>
<evidence type="ECO:0000256" key="13">
    <source>
        <dbReference type="PIRSR" id="PIRSR000615-4"/>
    </source>
</evidence>
<evidence type="ECO:0000256" key="15">
    <source>
        <dbReference type="SAM" id="Phobius"/>
    </source>
</evidence>
<keyword evidence="4 15" id="KW-0472">Membrane</keyword>
<dbReference type="Pfam" id="PF13927">
    <property type="entry name" value="Ig_3"/>
    <property type="match status" value="1"/>
</dbReference>
<dbReference type="InterPro" id="IPR007110">
    <property type="entry name" value="Ig-like_dom"/>
</dbReference>
<dbReference type="CDD" id="cd00192">
    <property type="entry name" value="PTKc"/>
    <property type="match status" value="1"/>
</dbReference>
<dbReference type="PROSITE" id="PS50835">
    <property type="entry name" value="IG_LIKE"/>
    <property type="match status" value="5"/>
</dbReference>
<feature type="domain" description="Ig-like" evidence="18">
    <location>
        <begin position="39"/>
        <end position="103"/>
    </location>
</feature>
<evidence type="ECO:0000313" key="19">
    <source>
        <dbReference type="EMBL" id="KPU73303.1"/>
    </source>
</evidence>
<reference evidence="19 20" key="1">
    <citation type="journal article" date="2007" name="Nature">
        <title>Evolution of genes and genomes on the Drosophila phylogeny.</title>
        <authorList>
            <consortium name="Drosophila 12 Genomes Consortium"/>
            <person name="Clark A.G."/>
            <person name="Eisen M.B."/>
            <person name="Smith D.R."/>
            <person name="Bergman C.M."/>
            <person name="Oliver B."/>
            <person name="Markow T.A."/>
            <person name="Kaufman T.C."/>
            <person name="Kellis M."/>
            <person name="Gelbart W."/>
            <person name="Iyer V.N."/>
            <person name="Pollard D.A."/>
            <person name="Sackton T.B."/>
            <person name="Larracuente A.M."/>
            <person name="Singh N.D."/>
            <person name="Abad J.P."/>
            <person name="Abt D.N."/>
            <person name="Adryan B."/>
            <person name="Aguade M."/>
            <person name="Akashi H."/>
            <person name="Anderson W.W."/>
            <person name="Aquadro C.F."/>
            <person name="Ardell D.H."/>
            <person name="Arguello R."/>
            <person name="Artieri C.G."/>
            <person name="Barbash D.A."/>
            <person name="Barker D."/>
            <person name="Barsanti P."/>
            <person name="Batterham P."/>
            <person name="Batzoglou S."/>
            <person name="Begun D."/>
            <person name="Bhutkar A."/>
            <person name="Blanco E."/>
            <person name="Bosak S.A."/>
            <person name="Bradley R.K."/>
            <person name="Brand A.D."/>
            <person name="Brent M.R."/>
            <person name="Brooks A.N."/>
            <person name="Brown R.H."/>
            <person name="Butlin R.K."/>
            <person name="Caggese C."/>
            <person name="Calvi B.R."/>
            <person name="Bernardo de Carvalho A."/>
            <person name="Caspi A."/>
            <person name="Castrezana S."/>
            <person name="Celniker S.E."/>
            <person name="Chang J.L."/>
            <person name="Chapple C."/>
            <person name="Chatterji S."/>
            <person name="Chinwalla A."/>
            <person name="Civetta A."/>
            <person name="Clifton S.W."/>
            <person name="Comeron J.M."/>
            <person name="Costello J.C."/>
            <person name="Coyne J.A."/>
            <person name="Daub J."/>
            <person name="David R.G."/>
            <person name="Delcher A.L."/>
            <person name="Delehaunty K."/>
            <person name="Do C.B."/>
            <person name="Ebling H."/>
            <person name="Edwards K."/>
            <person name="Eickbush T."/>
            <person name="Evans J.D."/>
            <person name="Filipski A."/>
            <person name="Findeiss S."/>
            <person name="Freyhult E."/>
            <person name="Fulton L."/>
            <person name="Fulton R."/>
            <person name="Garcia A.C."/>
            <person name="Gardiner A."/>
            <person name="Garfield D.A."/>
            <person name="Garvin B.E."/>
            <person name="Gibson G."/>
            <person name="Gilbert D."/>
            <person name="Gnerre S."/>
            <person name="Godfrey J."/>
            <person name="Good R."/>
            <person name="Gotea V."/>
            <person name="Gravely B."/>
            <person name="Greenberg A.J."/>
            <person name="Griffiths-Jones S."/>
            <person name="Gross S."/>
            <person name="Guigo R."/>
            <person name="Gustafson E.A."/>
            <person name="Haerty W."/>
            <person name="Hahn M.W."/>
            <person name="Halligan D.L."/>
            <person name="Halpern A.L."/>
            <person name="Halter G.M."/>
            <person name="Han M.V."/>
            <person name="Heger A."/>
            <person name="Hillier L."/>
            <person name="Hinrichs A.S."/>
            <person name="Holmes I."/>
            <person name="Hoskins R.A."/>
            <person name="Hubisz M.J."/>
            <person name="Hultmark D."/>
            <person name="Huntley M.A."/>
            <person name="Jaffe D.B."/>
            <person name="Jagadeeshan S."/>
            <person name="Jeck W.R."/>
            <person name="Johnson J."/>
            <person name="Jones C.D."/>
            <person name="Jordan W.C."/>
            <person name="Karpen G.H."/>
            <person name="Kataoka E."/>
            <person name="Keightley P.D."/>
            <person name="Kheradpour P."/>
            <person name="Kirkness E.F."/>
            <person name="Koerich L.B."/>
            <person name="Kristiansen K."/>
            <person name="Kudrna D."/>
            <person name="Kulathinal R.J."/>
            <person name="Kumar S."/>
            <person name="Kwok R."/>
            <person name="Lander E."/>
            <person name="Langley C.H."/>
            <person name="Lapoint R."/>
            <person name="Lazzaro B.P."/>
            <person name="Lee S.J."/>
            <person name="Levesque L."/>
            <person name="Li R."/>
            <person name="Lin C.F."/>
            <person name="Lin M.F."/>
            <person name="Lindblad-Toh K."/>
            <person name="Llopart A."/>
            <person name="Long M."/>
            <person name="Low L."/>
            <person name="Lozovsky E."/>
            <person name="Lu J."/>
            <person name="Luo M."/>
            <person name="Machado C.A."/>
            <person name="Makalowski W."/>
            <person name="Marzo M."/>
            <person name="Matsuda M."/>
            <person name="Matzkin L."/>
            <person name="McAllister B."/>
            <person name="McBride C.S."/>
            <person name="McKernan B."/>
            <person name="McKernan K."/>
            <person name="Mendez-Lago M."/>
            <person name="Minx P."/>
            <person name="Mollenhauer M.U."/>
            <person name="Montooth K."/>
            <person name="Mount S.M."/>
            <person name="Mu X."/>
            <person name="Myers E."/>
            <person name="Negre B."/>
            <person name="Newfeld S."/>
            <person name="Nielsen R."/>
            <person name="Noor M.A."/>
            <person name="O'Grady P."/>
            <person name="Pachter L."/>
            <person name="Papaceit M."/>
            <person name="Parisi M.J."/>
            <person name="Parisi M."/>
            <person name="Parts L."/>
            <person name="Pedersen J.S."/>
            <person name="Pesole G."/>
            <person name="Phillippy A.M."/>
            <person name="Ponting C.P."/>
            <person name="Pop M."/>
            <person name="Porcelli D."/>
            <person name="Powell J.R."/>
            <person name="Prohaska S."/>
            <person name="Pruitt K."/>
            <person name="Puig M."/>
            <person name="Quesneville H."/>
            <person name="Ram K.R."/>
            <person name="Rand D."/>
            <person name="Rasmussen M.D."/>
            <person name="Reed L.K."/>
            <person name="Reenan R."/>
            <person name="Reily A."/>
            <person name="Remington K.A."/>
            <person name="Rieger T.T."/>
            <person name="Ritchie M.G."/>
            <person name="Robin C."/>
            <person name="Rogers Y.H."/>
            <person name="Rohde C."/>
            <person name="Rozas J."/>
            <person name="Rubenfield M.J."/>
            <person name="Ruiz A."/>
            <person name="Russo S."/>
            <person name="Salzberg S.L."/>
            <person name="Sanchez-Gracia A."/>
            <person name="Saranga D.J."/>
            <person name="Sato H."/>
            <person name="Schaeffer S.W."/>
            <person name="Schatz M.C."/>
            <person name="Schlenke T."/>
            <person name="Schwartz R."/>
            <person name="Segarra C."/>
            <person name="Singh R.S."/>
            <person name="Sirot L."/>
            <person name="Sirota M."/>
            <person name="Sisneros N.B."/>
            <person name="Smith C.D."/>
            <person name="Smith T.F."/>
            <person name="Spieth J."/>
            <person name="Stage D.E."/>
            <person name="Stark A."/>
            <person name="Stephan W."/>
            <person name="Strausberg R.L."/>
            <person name="Strempel S."/>
            <person name="Sturgill D."/>
            <person name="Sutton G."/>
            <person name="Sutton G.G."/>
            <person name="Tao W."/>
            <person name="Teichmann S."/>
            <person name="Tobari Y.N."/>
            <person name="Tomimura Y."/>
            <person name="Tsolas J.M."/>
            <person name="Valente V.L."/>
            <person name="Venter E."/>
            <person name="Venter J.C."/>
            <person name="Vicario S."/>
            <person name="Vieira F.G."/>
            <person name="Vilella A.J."/>
            <person name="Villasante A."/>
            <person name="Walenz B."/>
            <person name="Wang J."/>
            <person name="Wasserman M."/>
            <person name="Watts T."/>
            <person name="Wilson D."/>
            <person name="Wilson R.K."/>
            <person name="Wing R.A."/>
            <person name="Wolfner M.F."/>
            <person name="Wong A."/>
            <person name="Wong G.K."/>
            <person name="Wu C.I."/>
            <person name="Wu G."/>
            <person name="Yamamoto D."/>
            <person name="Yang H.P."/>
            <person name="Yang S.P."/>
            <person name="Yorke J.A."/>
            <person name="Yoshida K."/>
            <person name="Zdobnov E."/>
            <person name="Zhang P."/>
            <person name="Zhang Y."/>
            <person name="Zimin A.V."/>
            <person name="Baldwin J."/>
            <person name="Abdouelleil A."/>
            <person name="Abdulkadir J."/>
            <person name="Abebe A."/>
            <person name="Abera B."/>
            <person name="Abreu J."/>
            <person name="Acer S.C."/>
            <person name="Aftuck L."/>
            <person name="Alexander A."/>
            <person name="An P."/>
            <person name="Anderson E."/>
            <person name="Anderson S."/>
            <person name="Arachi H."/>
            <person name="Azer M."/>
            <person name="Bachantsang P."/>
            <person name="Barry A."/>
            <person name="Bayul T."/>
            <person name="Berlin A."/>
            <person name="Bessette D."/>
            <person name="Bloom T."/>
            <person name="Blye J."/>
            <person name="Boguslavskiy L."/>
            <person name="Bonnet C."/>
            <person name="Boukhgalter B."/>
            <person name="Bourzgui I."/>
            <person name="Brown A."/>
            <person name="Cahill P."/>
            <person name="Channer S."/>
            <person name="Cheshatsang Y."/>
            <person name="Chuda L."/>
            <person name="Citroen M."/>
            <person name="Collymore A."/>
            <person name="Cooke P."/>
            <person name="Costello M."/>
            <person name="D'Aco K."/>
            <person name="Daza R."/>
            <person name="De Haan G."/>
            <person name="DeGray S."/>
            <person name="DeMaso C."/>
            <person name="Dhargay N."/>
            <person name="Dooley K."/>
            <person name="Dooley E."/>
            <person name="Doricent M."/>
            <person name="Dorje P."/>
            <person name="Dorjee K."/>
            <person name="Dupes A."/>
            <person name="Elong R."/>
            <person name="Falk J."/>
            <person name="Farina A."/>
            <person name="Faro S."/>
            <person name="Ferguson D."/>
            <person name="Fisher S."/>
            <person name="Foley C.D."/>
            <person name="Franke A."/>
            <person name="Friedrich D."/>
            <person name="Gadbois L."/>
            <person name="Gearin G."/>
            <person name="Gearin C.R."/>
            <person name="Giannoukos G."/>
            <person name="Goode T."/>
            <person name="Graham J."/>
            <person name="Grandbois E."/>
            <person name="Grewal S."/>
            <person name="Gyaltsen K."/>
            <person name="Hafez N."/>
            <person name="Hagos B."/>
            <person name="Hall J."/>
            <person name="Henson C."/>
            <person name="Hollinger A."/>
            <person name="Honan T."/>
            <person name="Huard M.D."/>
            <person name="Hughes L."/>
            <person name="Hurhula B."/>
            <person name="Husby M.E."/>
            <person name="Kamat A."/>
            <person name="Kanga B."/>
            <person name="Kashin S."/>
            <person name="Khazanovich D."/>
            <person name="Kisner P."/>
            <person name="Lance K."/>
            <person name="Lara M."/>
            <person name="Lee W."/>
            <person name="Lennon N."/>
            <person name="Letendre F."/>
            <person name="LeVine R."/>
            <person name="Lipovsky A."/>
            <person name="Liu X."/>
            <person name="Liu J."/>
            <person name="Liu S."/>
            <person name="Lokyitsang T."/>
            <person name="Lokyitsang Y."/>
            <person name="Lubonja R."/>
            <person name="Lui A."/>
            <person name="MacDonald P."/>
            <person name="Magnisalis V."/>
            <person name="Maru K."/>
            <person name="Matthews C."/>
            <person name="McCusker W."/>
            <person name="McDonough S."/>
            <person name="Mehta T."/>
            <person name="Meldrim J."/>
            <person name="Meneus L."/>
            <person name="Mihai O."/>
            <person name="Mihalev A."/>
            <person name="Mihova T."/>
            <person name="Mittelman R."/>
            <person name="Mlenga V."/>
            <person name="Montmayeur A."/>
            <person name="Mulrain L."/>
            <person name="Navidi A."/>
            <person name="Naylor J."/>
            <person name="Negash T."/>
            <person name="Nguyen T."/>
            <person name="Nguyen N."/>
            <person name="Nicol R."/>
            <person name="Norbu C."/>
            <person name="Norbu N."/>
            <person name="Novod N."/>
            <person name="O'Neill B."/>
            <person name="Osman S."/>
            <person name="Markiewicz E."/>
            <person name="Oyono O.L."/>
            <person name="Patti C."/>
            <person name="Phunkhang P."/>
            <person name="Pierre F."/>
            <person name="Priest M."/>
            <person name="Raghuraman S."/>
            <person name="Rege F."/>
            <person name="Reyes R."/>
            <person name="Rise C."/>
            <person name="Rogov P."/>
            <person name="Ross K."/>
            <person name="Ryan E."/>
            <person name="Settipalli S."/>
            <person name="Shea T."/>
            <person name="Sherpa N."/>
            <person name="Shi L."/>
            <person name="Shih D."/>
            <person name="Sparrow T."/>
            <person name="Spaulding J."/>
            <person name="Stalker J."/>
            <person name="Stange-Thomann N."/>
            <person name="Stavropoulos S."/>
            <person name="Stone C."/>
            <person name="Strader C."/>
            <person name="Tesfaye S."/>
            <person name="Thomson T."/>
            <person name="Thoulutsang Y."/>
            <person name="Thoulutsang D."/>
            <person name="Topham K."/>
            <person name="Topping I."/>
            <person name="Tsamla T."/>
            <person name="Vassiliev H."/>
            <person name="Vo A."/>
            <person name="Wangchuk T."/>
            <person name="Wangdi T."/>
            <person name="Weiand M."/>
            <person name="Wilkinson J."/>
            <person name="Wilson A."/>
            <person name="Yadav S."/>
            <person name="Young G."/>
            <person name="Yu Q."/>
            <person name="Zembek L."/>
            <person name="Zhong D."/>
            <person name="Zimmer A."/>
            <person name="Zwirko Z."/>
            <person name="Jaffe D.B."/>
            <person name="Alvarez P."/>
            <person name="Brockman W."/>
            <person name="Butler J."/>
            <person name="Chin C."/>
            <person name="Gnerre S."/>
            <person name="Grabherr M."/>
            <person name="Kleber M."/>
            <person name="Mauceli E."/>
            <person name="MacCallum I."/>
        </authorList>
    </citation>
    <scope>NUCLEOTIDE SEQUENCE [LARGE SCALE GENOMIC DNA]</scope>
    <source>
        <strain evidence="20">Tucson 14024-0371.13</strain>
    </source>
</reference>
<evidence type="ECO:0000256" key="12">
    <source>
        <dbReference type="PIRSR" id="PIRSR000615-3"/>
    </source>
</evidence>
<dbReference type="PRINTS" id="PR00109">
    <property type="entry name" value="TYRKINASE"/>
</dbReference>
<dbReference type="InterPro" id="IPR001245">
    <property type="entry name" value="Ser-Thr/Tyr_kinase_cat_dom"/>
</dbReference>
<dbReference type="GO" id="GO:0009653">
    <property type="term" value="P:anatomical structure morphogenesis"/>
    <property type="evidence" value="ECO:0007669"/>
    <property type="project" value="UniProtKB-ARBA"/>
</dbReference>
<dbReference type="InterPro" id="IPR050122">
    <property type="entry name" value="RTK"/>
</dbReference>
<dbReference type="GO" id="GO:0005524">
    <property type="term" value="F:ATP binding"/>
    <property type="evidence" value="ECO:0007669"/>
    <property type="project" value="UniProtKB-UniRule"/>
</dbReference>
<keyword evidence="7" id="KW-0325">Glycoprotein</keyword>
<dbReference type="FunFam" id="1.10.510.10:FF:000373">
    <property type="entry name" value="Receptor protein-tyrosine kinase"/>
    <property type="match status" value="1"/>
</dbReference>
<sequence>MPKRRFLNLLLILFYTLGCNAYVTKNGHSINCGGENGAPRITPCLEFIILQYKSSYNVSCEAEEPVTWWSIHKIFWNIFEKSNNSASLSLDVVSADDVGAYYCIKKSGLKKYLEIDEEMLVENLNLELASSIYIYVNDTRKKLVPHQPVVIFGLYDNLLIPCKPSMPDTKVQLKAENITLSSYTDKSNQTIPTYNPMRGFELKNGRLQNGSQLICLPQDPFKENLDESIIYTAKTRVGFKQMDRPIIRSNFGHYVEKGFDVTLTCEQTASLKANFGMDWSMPLYAKKSLHTETGYSSYNLNMTYQLWKSELSIKSAHPIDSGAYQCIVKDNNISTSATYHVKVLEPNEVFLNITEPELNNLDHLNCYPGQVIWINASFSAYPRPSIHWYKPNGREIWPSEPHFEIFYEKSSTSLRIDVQQDDGGAYVLLVDNIFQNVSRQYNVTVRHEPKLIAPPSEIYVQEGSTFKLEYYVRAVRPARVSFEFRTCTLMPRWPNCQNVSTNLPYVTRPGAGQGEVTYEVTYLPASPGILTIFANTTVDEKYVTADSRILLSDLDSDMNITLLPPNRQPYKHDNINLTCGALEYHFNNNLLWFRDGQKMNNSNRVKIINLNGTFSYKSTLQFLDIGDNDRGNYTCRAFHIDISKEYQERNFSLTIHNTPPPEWQRPNTSETSQMARMLNESLILECSFRAITPYRVQWFKDDKELTERNQTRVLISDSKLSIQRLLLRDQGVYKCRVENRGGMIEKSVEVVITDPSSWWLGWGRILILLIAVIFLACPALCCFRAHKRRVALNATKSEEFVVLYEHLPPVFKIPRDTLKLGKQLGEGAFGVVLKGEAKGIRRDESTTNVAVKMAKRSADKKVMDAFMAELKIMIQLGQHVNVVNLLGAVTNNIDKNELMVILEYSRFENIHNILLKNRSDFVNQINPQTDLIDPSYHIDTLIDNDTDSHDEATTYTPIWGSNYENDSTKPIKITTSDLVSWAFQVARGMEYLSFKKVLHGDLAARNILLCENNVVKICDFGLSRSLYQNYYKKGSGKLPIKWLALESLSDHVFSTYSDVWSYGIVLWEMFSLAKVPYPGIDPNGLFHMLINGYRMEKPPYSNQEIYEIMLLCWRKIPESRPSFNELVRRFSEILGEEITTQYVEMNNPYLQNNLELAKMQPTDYQALLGSPNEAAPSLPHCSQ</sequence>
<keyword evidence="11 14" id="KW-0547">Nucleotide-binding</keyword>
<dbReference type="GO" id="GO:0043235">
    <property type="term" value="C:receptor complex"/>
    <property type="evidence" value="ECO:0007669"/>
    <property type="project" value="TreeGrafter"/>
</dbReference>
<evidence type="ECO:0000256" key="3">
    <source>
        <dbReference type="ARBA" id="ARBA00022989"/>
    </source>
</evidence>
<evidence type="ECO:0000256" key="14">
    <source>
        <dbReference type="PROSITE-ProRule" id="PRU10141"/>
    </source>
</evidence>
<dbReference type="GO" id="GO:0004714">
    <property type="term" value="F:transmembrane receptor protein tyrosine kinase activity"/>
    <property type="evidence" value="ECO:0007669"/>
    <property type="project" value="UniProtKB-EC"/>
</dbReference>
<feature type="binding site" evidence="11">
    <location>
        <begin position="825"/>
        <end position="832"/>
    </location>
    <ligand>
        <name>ATP</name>
        <dbReference type="ChEBI" id="CHEBI:30616"/>
    </ligand>
</feature>
<feature type="chain" id="PRO_5006153889" evidence="16">
    <location>
        <begin position="22"/>
        <end position="1183"/>
    </location>
</feature>
<feature type="domain" description="Ig-like" evidence="18">
    <location>
        <begin position="346"/>
        <end position="444"/>
    </location>
</feature>
<evidence type="ECO:0000256" key="9">
    <source>
        <dbReference type="ARBA" id="ARBA00051243"/>
    </source>
</evidence>
<evidence type="ECO:0000256" key="1">
    <source>
        <dbReference type="ARBA" id="ARBA00004167"/>
    </source>
</evidence>
<keyword evidence="6" id="KW-0675">Receptor</keyword>
<dbReference type="OrthoDB" id="6077854at2759"/>
<dbReference type="eggNOG" id="KOG0200">
    <property type="taxonomic scope" value="Eukaryota"/>
</dbReference>
<evidence type="ECO:0000313" key="20">
    <source>
        <dbReference type="Proteomes" id="UP000007801"/>
    </source>
</evidence>
<keyword evidence="2 15" id="KW-0812">Transmembrane</keyword>
<dbReference type="GeneID" id="6498084"/>
<dbReference type="Pfam" id="PF07714">
    <property type="entry name" value="PK_Tyr_Ser-Thr"/>
    <property type="match status" value="1"/>
</dbReference>
<dbReference type="SUPFAM" id="SSF48726">
    <property type="entry name" value="Immunoglobulin"/>
    <property type="match status" value="4"/>
</dbReference>
<keyword evidence="3 15" id="KW-1133">Transmembrane helix</keyword>
<comment type="catalytic activity">
    <reaction evidence="9">
        <text>L-tyrosyl-[protein] + ATP = O-phospho-L-tyrosyl-[protein] + ADP + H(+)</text>
        <dbReference type="Rhea" id="RHEA:10596"/>
        <dbReference type="Rhea" id="RHEA-COMP:10136"/>
        <dbReference type="Rhea" id="RHEA-COMP:20101"/>
        <dbReference type="ChEBI" id="CHEBI:15378"/>
        <dbReference type="ChEBI" id="CHEBI:30616"/>
        <dbReference type="ChEBI" id="CHEBI:46858"/>
        <dbReference type="ChEBI" id="CHEBI:61978"/>
        <dbReference type="ChEBI" id="CHEBI:456216"/>
        <dbReference type="EC" id="2.7.10.1"/>
    </reaction>
</comment>
<evidence type="ECO:0000256" key="2">
    <source>
        <dbReference type="ARBA" id="ARBA00022692"/>
    </source>
</evidence>
<dbReference type="InterPro" id="IPR000719">
    <property type="entry name" value="Prot_kinase_dom"/>
</dbReference>
<protein>
    <submittedName>
        <fullName evidence="19">Uncharacterized protein, isoform C</fullName>
        <ecNumber evidence="19">2.7.10.-</ecNumber>
    </submittedName>
</protein>
<dbReference type="InterPro" id="IPR003598">
    <property type="entry name" value="Ig_sub2"/>
</dbReference>
<keyword evidence="8" id="KW-0393">Immunoglobulin domain</keyword>
<keyword evidence="5" id="KW-1015">Disulfide bond</keyword>
<evidence type="ECO:0000256" key="5">
    <source>
        <dbReference type="ARBA" id="ARBA00023157"/>
    </source>
</evidence>
<feature type="signal peptide" evidence="16">
    <location>
        <begin position="1"/>
        <end position="21"/>
    </location>
</feature>
<dbReference type="EC" id="2.7.10.-" evidence="19"/>
<dbReference type="GO" id="GO:0007169">
    <property type="term" value="P:cell surface receptor protein tyrosine kinase signaling pathway"/>
    <property type="evidence" value="ECO:0007669"/>
    <property type="project" value="TreeGrafter"/>
</dbReference>
<dbReference type="InterPro" id="IPR008266">
    <property type="entry name" value="Tyr_kinase_AS"/>
</dbReference>
<comment type="subcellular location">
    <subcellularLocation>
        <location evidence="1">Membrane</location>
        <topology evidence="1">Single-pass membrane protein</topology>
    </subcellularLocation>
</comment>
<feature type="domain" description="Ig-like" evidence="18">
    <location>
        <begin position="666"/>
        <end position="751"/>
    </location>
</feature>
<keyword evidence="11 14" id="KW-0067">ATP-binding</keyword>
<keyword evidence="16" id="KW-0732">Signal</keyword>
<organism evidence="19 20">
    <name type="scientific">Drosophila ananassae</name>
    <name type="common">Fruit fly</name>
    <dbReference type="NCBI Taxonomy" id="7217"/>
    <lineage>
        <taxon>Eukaryota</taxon>
        <taxon>Metazoa</taxon>
        <taxon>Ecdysozoa</taxon>
        <taxon>Arthropoda</taxon>
        <taxon>Hexapoda</taxon>
        <taxon>Insecta</taxon>
        <taxon>Pterygota</taxon>
        <taxon>Neoptera</taxon>
        <taxon>Endopterygota</taxon>
        <taxon>Diptera</taxon>
        <taxon>Brachycera</taxon>
        <taxon>Muscomorpha</taxon>
        <taxon>Ephydroidea</taxon>
        <taxon>Drosophilidae</taxon>
        <taxon>Drosophila</taxon>
        <taxon>Sophophora</taxon>
    </lineage>
</organism>
<proteinExistence type="predicted"/>
<dbReference type="InterPro" id="IPR003599">
    <property type="entry name" value="Ig_sub"/>
</dbReference>
<feature type="active site" description="Proton acceptor" evidence="10">
    <location>
        <position position="1001"/>
    </location>
</feature>
<keyword evidence="19" id="KW-0808">Transferase</keyword>
<dbReference type="Gene3D" id="3.30.200.20">
    <property type="entry name" value="Phosphorylase Kinase, domain 1"/>
    <property type="match status" value="1"/>
</dbReference>
<feature type="domain" description="Ig-like" evidence="18">
    <location>
        <begin position="245"/>
        <end position="342"/>
    </location>
</feature>
<dbReference type="STRING" id="7217.A0A0P8XFF2"/>
<keyword evidence="20" id="KW-1185">Reference proteome</keyword>
<keyword evidence="12" id="KW-0460">Magnesium</keyword>
<dbReference type="GO" id="GO:0030154">
    <property type="term" value="P:cell differentiation"/>
    <property type="evidence" value="ECO:0007669"/>
    <property type="project" value="UniProtKB-ARBA"/>
</dbReference>
<evidence type="ECO:0000256" key="6">
    <source>
        <dbReference type="ARBA" id="ARBA00023170"/>
    </source>
</evidence>
<dbReference type="PROSITE" id="PS00107">
    <property type="entry name" value="PROTEIN_KINASE_ATP"/>
    <property type="match status" value="1"/>
</dbReference>
<dbReference type="InterPro" id="IPR013098">
    <property type="entry name" value="Ig_I-set"/>
</dbReference>
<accession>A0A0P8XFF2</accession>
<dbReference type="Gene3D" id="2.60.40.10">
    <property type="entry name" value="Immunoglobulins"/>
    <property type="match status" value="6"/>
</dbReference>
<dbReference type="PANTHER" id="PTHR24416:SF600">
    <property type="entry name" value="PDGF- AND VEGF-RECEPTOR RELATED, ISOFORM J"/>
    <property type="match status" value="1"/>
</dbReference>
<dbReference type="Proteomes" id="UP000007801">
    <property type="component" value="Unassembled WGS sequence"/>
</dbReference>
<dbReference type="PROSITE" id="PS50011">
    <property type="entry name" value="PROTEIN_KINASE_DOM"/>
    <property type="match status" value="1"/>
</dbReference>
<dbReference type="Pfam" id="PF07679">
    <property type="entry name" value="I-set"/>
    <property type="match status" value="2"/>
</dbReference>
<dbReference type="InterPro" id="IPR013783">
    <property type="entry name" value="Ig-like_fold"/>
</dbReference>
<feature type="domain" description="Protein kinase" evidence="17">
    <location>
        <begin position="818"/>
        <end position="1134"/>
    </location>
</feature>
<dbReference type="GO" id="GO:0007399">
    <property type="term" value="P:nervous system development"/>
    <property type="evidence" value="ECO:0007669"/>
    <property type="project" value="UniProtKB-ARBA"/>
</dbReference>
<dbReference type="GO" id="GO:0046872">
    <property type="term" value="F:metal ion binding"/>
    <property type="evidence" value="ECO:0007669"/>
    <property type="project" value="UniProtKB-KW"/>
</dbReference>
<dbReference type="EMBL" id="CH902620">
    <property type="protein sequence ID" value="KPU73303.1"/>
    <property type="molecule type" value="Genomic_DNA"/>
</dbReference>
<feature type="binding site" evidence="11 14">
    <location>
        <position position="852"/>
    </location>
    <ligand>
        <name>ATP</name>
        <dbReference type="ChEBI" id="CHEBI:30616"/>
    </ligand>
</feature>
<dbReference type="PIRSF" id="PIRSF000615">
    <property type="entry name" value="TyrPK_CSF1-R"/>
    <property type="match status" value="1"/>
</dbReference>
<evidence type="ECO:0000256" key="4">
    <source>
        <dbReference type="ARBA" id="ARBA00023136"/>
    </source>
</evidence>
<evidence type="ECO:0000256" key="16">
    <source>
        <dbReference type="SAM" id="SignalP"/>
    </source>
</evidence>
<name>A0A0P8XFF2_DROAN</name>
<feature type="site" description="Important for interaction with phosphotyrosine-binding proteins" evidence="13">
    <location>
        <position position="1142"/>
    </location>
</feature>
<dbReference type="InParanoid" id="A0A0P8XFF2"/>
<evidence type="ECO:0000256" key="7">
    <source>
        <dbReference type="ARBA" id="ARBA00023180"/>
    </source>
</evidence>
<dbReference type="PANTHER" id="PTHR24416">
    <property type="entry name" value="TYROSINE-PROTEIN KINASE RECEPTOR"/>
    <property type="match status" value="1"/>
</dbReference>
<dbReference type="CDD" id="cd00096">
    <property type="entry name" value="Ig"/>
    <property type="match status" value="3"/>
</dbReference>
<dbReference type="AlphaFoldDB" id="A0A0P8XFF2"/>
<feature type="binding site" evidence="12">
    <location>
        <position position="1006"/>
    </location>
    <ligand>
        <name>Mg(2+)</name>
        <dbReference type="ChEBI" id="CHEBI:18420"/>
    </ligand>
</feature>
<dbReference type="InterPro" id="IPR011009">
    <property type="entry name" value="Kinase-like_dom_sf"/>
</dbReference>
<dbReference type="GO" id="GO:0048513">
    <property type="term" value="P:animal organ development"/>
    <property type="evidence" value="ECO:0007669"/>
    <property type="project" value="UniProtKB-ARBA"/>
</dbReference>
<dbReference type="SMART" id="SM00408">
    <property type="entry name" value="IGc2"/>
    <property type="match status" value="3"/>
</dbReference>
<dbReference type="SMART" id="SM00409">
    <property type="entry name" value="IG"/>
    <property type="match status" value="5"/>
</dbReference>
<evidence type="ECO:0000259" key="17">
    <source>
        <dbReference type="PROSITE" id="PS50011"/>
    </source>
</evidence>
<feature type="domain" description="Ig-like" evidence="18">
    <location>
        <begin position="558"/>
        <end position="652"/>
    </location>
</feature>
<dbReference type="InterPro" id="IPR036179">
    <property type="entry name" value="Ig-like_dom_sf"/>
</dbReference>
<evidence type="ECO:0000259" key="18">
    <source>
        <dbReference type="PROSITE" id="PS50835"/>
    </source>
</evidence>
<dbReference type="InterPro" id="IPR017441">
    <property type="entry name" value="Protein_kinase_ATP_BS"/>
</dbReference>
<evidence type="ECO:0000256" key="11">
    <source>
        <dbReference type="PIRSR" id="PIRSR000615-2"/>
    </source>
</evidence>
<feature type="binding site" evidence="11">
    <location>
        <position position="1005"/>
    </location>
    <ligand>
        <name>ATP</name>
        <dbReference type="ChEBI" id="CHEBI:30616"/>
    </ligand>
</feature>
<gene>
    <name evidence="19" type="primary">Dana\GF15271</name>
    <name evidence="19" type="synonym">dana_GLEANR_16037</name>
    <name evidence="19" type="ORF">GF15271</name>
</gene>
<dbReference type="GO" id="GO:0005886">
    <property type="term" value="C:plasma membrane"/>
    <property type="evidence" value="ECO:0007669"/>
    <property type="project" value="TreeGrafter"/>
</dbReference>
<dbReference type="PROSITE" id="PS00109">
    <property type="entry name" value="PROTEIN_KINASE_TYR"/>
    <property type="match status" value="1"/>
</dbReference>